<feature type="non-terminal residue" evidence="1">
    <location>
        <position position="1"/>
    </location>
</feature>
<dbReference type="PANTHER" id="PTHR46890:SF48">
    <property type="entry name" value="RNA-DIRECTED DNA POLYMERASE"/>
    <property type="match status" value="1"/>
</dbReference>
<dbReference type="PANTHER" id="PTHR46890">
    <property type="entry name" value="NON-LTR RETROLELEMENT REVERSE TRANSCRIPTASE-LIKE PROTEIN-RELATED"/>
    <property type="match status" value="1"/>
</dbReference>
<proteinExistence type="predicted"/>
<reference evidence="1" key="1">
    <citation type="submission" date="2020-06" db="EMBL/GenBank/DDBJ databases">
        <authorList>
            <person name="Li T."/>
            <person name="Hu X."/>
            <person name="Zhang T."/>
            <person name="Song X."/>
            <person name="Zhang H."/>
            <person name="Dai N."/>
            <person name="Sheng W."/>
            <person name="Hou X."/>
            <person name="Wei L."/>
        </authorList>
    </citation>
    <scope>NUCLEOTIDE SEQUENCE</scope>
    <source>
        <strain evidence="1">KEN1</strain>
        <tissue evidence="1">Leaf</tissue>
    </source>
</reference>
<sequence>CNTMANGSMIAAGSMDLILNILGPMHVAELCKDPTLEEVRVIFYMASDSTTGPDGFSARFYQACREIIKYDIFEAVEDFLKGTPLRLSFTATSIVLIPKVKNSSRWNEFHPISLCNTTDKLLTKILNDRSKSDGFVRGHQIGDNILSVQEIMHSIGANKTDWNVALKLDMAKAYD</sequence>
<accession>A0AAW2XQS4</accession>
<dbReference type="AlphaFoldDB" id="A0AAW2XQS4"/>
<gene>
    <name evidence="1" type="ORF">Slati_0852300</name>
</gene>
<comment type="caution">
    <text evidence="1">The sequence shown here is derived from an EMBL/GenBank/DDBJ whole genome shotgun (WGS) entry which is preliminary data.</text>
</comment>
<organism evidence="1">
    <name type="scientific">Sesamum latifolium</name>
    <dbReference type="NCBI Taxonomy" id="2727402"/>
    <lineage>
        <taxon>Eukaryota</taxon>
        <taxon>Viridiplantae</taxon>
        <taxon>Streptophyta</taxon>
        <taxon>Embryophyta</taxon>
        <taxon>Tracheophyta</taxon>
        <taxon>Spermatophyta</taxon>
        <taxon>Magnoliopsida</taxon>
        <taxon>eudicotyledons</taxon>
        <taxon>Gunneridae</taxon>
        <taxon>Pentapetalae</taxon>
        <taxon>asterids</taxon>
        <taxon>lamiids</taxon>
        <taxon>Lamiales</taxon>
        <taxon>Pedaliaceae</taxon>
        <taxon>Sesamum</taxon>
    </lineage>
</organism>
<dbReference type="EMBL" id="JACGWN010000003">
    <property type="protein sequence ID" value="KAL0455131.1"/>
    <property type="molecule type" value="Genomic_DNA"/>
</dbReference>
<name>A0AAW2XQS4_9LAMI</name>
<protein>
    <submittedName>
        <fullName evidence="1">LINE-1 retrotransposable element O protein</fullName>
    </submittedName>
</protein>
<evidence type="ECO:0000313" key="1">
    <source>
        <dbReference type="EMBL" id="KAL0455131.1"/>
    </source>
</evidence>
<reference evidence="1" key="2">
    <citation type="journal article" date="2024" name="Plant">
        <title>Genomic evolution and insights into agronomic trait innovations of Sesamum species.</title>
        <authorList>
            <person name="Miao H."/>
            <person name="Wang L."/>
            <person name="Qu L."/>
            <person name="Liu H."/>
            <person name="Sun Y."/>
            <person name="Le M."/>
            <person name="Wang Q."/>
            <person name="Wei S."/>
            <person name="Zheng Y."/>
            <person name="Lin W."/>
            <person name="Duan Y."/>
            <person name="Cao H."/>
            <person name="Xiong S."/>
            <person name="Wang X."/>
            <person name="Wei L."/>
            <person name="Li C."/>
            <person name="Ma Q."/>
            <person name="Ju M."/>
            <person name="Zhao R."/>
            <person name="Li G."/>
            <person name="Mu C."/>
            <person name="Tian Q."/>
            <person name="Mei H."/>
            <person name="Zhang T."/>
            <person name="Gao T."/>
            <person name="Zhang H."/>
        </authorList>
    </citation>
    <scope>NUCLEOTIDE SEQUENCE</scope>
    <source>
        <strain evidence="1">KEN1</strain>
    </source>
</reference>
<dbReference type="InterPro" id="IPR052343">
    <property type="entry name" value="Retrotransposon-Effector_Assoc"/>
</dbReference>